<dbReference type="NCBIfam" id="NF008525">
    <property type="entry name" value="PRK11460.1"/>
    <property type="match status" value="1"/>
</dbReference>
<feature type="domain" description="Phospholipase/carboxylesterase/thioesterase" evidence="3">
    <location>
        <begin position="14"/>
        <end position="204"/>
    </location>
</feature>
<dbReference type="InterPro" id="IPR029058">
    <property type="entry name" value="AB_hydrolase_fold"/>
</dbReference>
<dbReference type="EMBL" id="JACCFH010000001">
    <property type="protein sequence ID" value="NYG34215.1"/>
    <property type="molecule type" value="Genomic_DNA"/>
</dbReference>
<comment type="similarity">
    <text evidence="1">Belongs to the AB hydrolase superfamily. AB hydrolase 2 family.</text>
</comment>
<evidence type="ECO:0000256" key="2">
    <source>
        <dbReference type="ARBA" id="ARBA00022801"/>
    </source>
</evidence>
<dbReference type="RefSeq" id="WP_179634893.1">
    <property type="nucleotide sequence ID" value="NZ_JACCFH010000001.1"/>
</dbReference>
<comment type="caution">
    <text evidence="4">The sequence shown here is derived from an EMBL/GenBank/DDBJ whole genome shotgun (WGS) entry which is preliminary data.</text>
</comment>
<keyword evidence="5" id="KW-1185">Reference proteome</keyword>
<dbReference type="InterPro" id="IPR003140">
    <property type="entry name" value="PLipase/COase/thioEstase"/>
</dbReference>
<name>A0A7Y9UKZ4_9BURK</name>
<accession>A0A7Y9UKZ4</accession>
<sequence length="232" mass="24536">MTARLMQSLPDSGAPAQLFILLHGVGASADDLVPLAKVLRQSFPQAALLLPDGFEPFDAAPAAQGRQWFSIVGVTEENRAERVQAVVPTLIDWVRGHQQRLGVGPAATALVGFSQGSIVSLEAAVAAPDLVGRVLAFSGRFAQLPEAAPPLTTFHFFHGAQDSVIPAQQSTTAFEHVAALDDGDATLDIAEEVGHALHPALLERAVFRLTHHVPPRLWREAMSLAGAPTDAA</sequence>
<dbReference type="PANTHER" id="PTHR10655">
    <property type="entry name" value="LYSOPHOSPHOLIPASE-RELATED"/>
    <property type="match status" value="1"/>
</dbReference>
<dbReference type="Pfam" id="PF02230">
    <property type="entry name" value="Abhydrolase_2"/>
    <property type="match status" value="1"/>
</dbReference>
<protein>
    <submittedName>
        <fullName evidence="4">Phospholipase/carboxylesterase</fullName>
    </submittedName>
</protein>
<dbReference type="GO" id="GO:0016787">
    <property type="term" value="F:hydrolase activity"/>
    <property type="evidence" value="ECO:0007669"/>
    <property type="project" value="UniProtKB-KW"/>
</dbReference>
<evidence type="ECO:0000256" key="1">
    <source>
        <dbReference type="ARBA" id="ARBA00006499"/>
    </source>
</evidence>
<dbReference type="AlphaFoldDB" id="A0A7Y9UKZ4"/>
<reference evidence="4 5" key="1">
    <citation type="submission" date="2020-07" db="EMBL/GenBank/DDBJ databases">
        <title>Genomic Encyclopedia of Archaeal and Bacterial Type Strains, Phase II (KMG-II): from individual species to whole genera.</title>
        <authorList>
            <person name="Goeker M."/>
        </authorList>
    </citation>
    <scope>NUCLEOTIDE SEQUENCE [LARGE SCALE GENOMIC DNA]</scope>
    <source>
        <strain evidence="4 5">DSM 21226</strain>
    </source>
</reference>
<organism evidence="4 5">
    <name type="scientific">Sphaerotilus montanus</name>
    <dbReference type="NCBI Taxonomy" id="522889"/>
    <lineage>
        <taxon>Bacteria</taxon>
        <taxon>Pseudomonadati</taxon>
        <taxon>Pseudomonadota</taxon>
        <taxon>Betaproteobacteria</taxon>
        <taxon>Burkholderiales</taxon>
        <taxon>Sphaerotilaceae</taxon>
        <taxon>Sphaerotilus</taxon>
    </lineage>
</organism>
<dbReference type="SUPFAM" id="SSF53474">
    <property type="entry name" value="alpha/beta-Hydrolases"/>
    <property type="match status" value="1"/>
</dbReference>
<proteinExistence type="inferred from homology"/>
<evidence type="ECO:0000259" key="3">
    <source>
        <dbReference type="Pfam" id="PF02230"/>
    </source>
</evidence>
<gene>
    <name evidence="4" type="ORF">BDD16_003201</name>
</gene>
<evidence type="ECO:0000313" key="4">
    <source>
        <dbReference type="EMBL" id="NYG34215.1"/>
    </source>
</evidence>
<dbReference type="InterPro" id="IPR050565">
    <property type="entry name" value="LYPA1-2/EST-like"/>
</dbReference>
<dbReference type="Proteomes" id="UP000518288">
    <property type="component" value="Unassembled WGS sequence"/>
</dbReference>
<keyword evidence="2" id="KW-0378">Hydrolase</keyword>
<dbReference type="Gene3D" id="3.40.50.1820">
    <property type="entry name" value="alpha/beta hydrolase"/>
    <property type="match status" value="1"/>
</dbReference>
<evidence type="ECO:0000313" key="5">
    <source>
        <dbReference type="Proteomes" id="UP000518288"/>
    </source>
</evidence>
<dbReference type="PANTHER" id="PTHR10655:SF17">
    <property type="entry name" value="LYSOPHOSPHOLIPASE-LIKE PROTEIN 1"/>
    <property type="match status" value="1"/>
</dbReference>